<accession>A0ACB9GXL2</accession>
<evidence type="ECO:0000313" key="2">
    <source>
        <dbReference type="Proteomes" id="UP001055811"/>
    </source>
</evidence>
<reference evidence="1 2" key="2">
    <citation type="journal article" date="2022" name="Mol. Ecol. Resour.">
        <title>The genomes of chicory, endive, great burdock and yacon provide insights into Asteraceae paleo-polyploidization history and plant inulin production.</title>
        <authorList>
            <person name="Fan W."/>
            <person name="Wang S."/>
            <person name="Wang H."/>
            <person name="Wang A."/>
            <person name="Jiang F."/>
            <person name="Liu H."/>
            <person name="Zhao H."/>
            <person name="Xu D."/>
            <person name="Zhang Y."/>
        </authorList>
    </citation>
    <scope>NUCLEOTIDE SEQUENCE [LARGE SCALE GENOMIC DNA]</scope>
    <source>
        <strain evidence="2">cv. Punajuju</strain>
        <tissue evidence="1">Leaves</tissue>
    </source>
</reference>
<dbReference type="Proteomes" id="UP001055811">
    <property type="component" value="Linkage Group LG01"/>
</dbReference>
<gene>
    <name evidence="1" type="ORF">L2E82_00929</name>
</gene>
<evidence type="ECO:0000313" key="1">
    <source>
        <dbReference type="EMBL" id="KAI3788197.1"/>
    </source>
</evidence>
<reference evidence="2" key="1">
    <citation type="journal article" date="2022" name="Mol. Ecol. Resour.">
        <title>The genomes of chicory, endive, great burdock and yacon provide insights into Asteraceae palaeo-polyploidization history and plant inulin production.</title>
        <authorList>
            <person name="Fan W."/>
            <person name="Wang S."/>
            <person name="Wang H."/>
            <person name="Wang A."/>
            <person name="Jiang F."/>
            <person name="Liu H."/>
            <person name="Zhao H."/>
            <person name="Xu D."/>
            <person name="Zhang Y."/>
        </authorList>
    </citation>
    <scope>NUCLEOTIDE SEQUENCE [LARGE SCALE GENOMIC DNA]</scope>
    <source>
        <strain evidence="2">cv. Punajuju</strain>
    </source>
</reference>
<dbReference type="EMBL" id="CM042009">
    <property type="protein sequence ID" value="KAI3788197.1"/>
    <property type="molecule type" value="Genomic_DNA"/>
</dbReference>
<comment type="caution">
    <text evidence="1">The sequence shown here is derived from an EMBL/GenBank/DDBJ whole genome shotgun (WGS) entry which is preliminary data.</text>
</comment>
<keyword evidence="2" id="KW-1185">Reference proteome</keyword>
<organism evidence="1 2">
    <name type="scientific">Cichorium intybus</name>
    <name type="common">Chicory</name>
    <dbReference type="NCBI Taxonomy" id="13427"/>
    <lineage>
        <taxon>Eukaryota</taxon>
        <taxon>Viridiplantae</taxon>
        <taxon>Streptophyta</taxon>
        <taxon>Embryophyta</taxon>
        <taxon>Tracheophyta</taxon>
        <taxon>Spermatophyta</taxon>
        <taxon>Magnoliopsida</taxon>
        <taxon>eudicotyledons</taxon>
        <taxon>Gunneridae</taxon>
        <taxon>Pentapetalae</taxon>
        <taxon>asterids</taxon>
        <taxon>campanulids</taxon>
        <taxon>Asterales</taxon>
        <taxon>Asteraceae</taxon>
        <taxon>Cichorioideae</taxon>
        <taxon>Cichorieae</taxon>
        <taxon>Cichoriinae</taxon>
        <taxon>Cichorium</taxon>
    </lineage>
</organism>
<sequence>MRTPGIIGLSGKCPGKKLSLKMENGLLSSIGVSSFELSLEVDEQLARELLLLVFNWVDMRGDLETHRSEHRLKEERATSRSRGRLSDIGFGALWANCEPSGRLASPAVPLDGSD</sequence>
<proteinExistence type="predicted"/>
<protein>
    <submittedName>
        <fullName evidence="1">Uncharacterized protein</fullName>
    </submittedName>
</protein>
<name>A0ACB9GXL2_CICIN</name>